<evidence type="ECO:0000313" key="3">
    <source>
        <dbReference type="Proteomes" id="UP000218334"/>
    </source>
</evidence>
<dbReference type="PANTHER" id="PTHR35043">
    <property type="entry name" value="TRANSCRIPTION FACTOR DOMAIN-CONTAINING PROTEIN"/>
    <property type="match status" value="1"/>
</dbReference>
<keyword evidence="1" id="KW-0472">Membrane</keyword>
<evidence type="ECO:0000256" key="1">
    <source>
        <dbReference type="SAM" id="Phobius"/>
    </source>
</evidence>
<evidence type="ECO:0000313" key="2">
    <source>
        <dbReference type="EMBL" id="PBK58900.1"/>
    </source>
</evidence>
<keyword evidence="1" id="KW-1133">Transmembrane helix</keyword>
<accession>A0A2H3AMG7</accession>
<reference evidence="3" key="1">
    <citation type="journal article" date="2017" name="Nat. Ecol. Evol.">
        <title>Genome expansion and lineage-specific genetic innovations in the forest pathogenic fungi Armillaria.</title>
        <authorList>
            <person name="Sipos G."/>
            <person name="Prasanna A.N."/>
            <person name="Walter M.C."/>
            <person name="O'Connor E."/>
            <person name="Balint B."/>
            <person name="Krizsan K."/>
            <person name="Kiss B."/>
            <person name="Hess J."/>
            <person name="Varga T."/>
            <person name="Slot J."/>
            <person name="Riley R."/>
            <person name="Boka B."/>
            <person name="Rigling D."/>
            <person name="Barry K."/>
            <person name="Lee J."/>
            <person name="Mihaltcheva S."/>
            <person name="LaButti K."/>
            <person name="Lipzen A."/>
            <person name="Waldron R."/>
            <person name="Moloney N.M."/>
            <person name="Sperisen C."/>
            <person name="Kredics L."/>
            <person name="Vagvoelgyi C."/>
            <person name="Patrignani A."/>
            <person name="Fitzpatrick D."/>
            <person name="Nagy I."/>
            <person name="Doyle S."/>
            <person name="Anderson J.B."/>
            <person name="Grigoriev I.V."/>
            <person name="Gueldener U."/>
            <person name="Muensterkoetter M."/>
            <person name="Nagy L.G."/>
        </authorList>
    </citation>
    <scope>NUCLEOTIDE SEQUENCE [LARGE SCALE GENOMIC DNA]</scope>
    <source>
        <strain evidence="3">28-4</strain>
    </source>
</reference>
<feature type="transmembrane region" description="Helical" evidence="1">
    <location>
        <begin position="197"/>
        <end position="218"/>
    </location>
</feature>
<sequence length="223" mass="24143">MIALILLSISCAFGADVSPADDQGAPACLDDRRTVLNILWSCLATIFASTWLAIHPNVPGTKITDKGAISRAVERAKIMSISIVAPEVIVAWAAEQFKVAWKVCHDRQGLTMTHGFFLAMGGFCYTNITCSTNEIQRTASALHGPDDTHGPVTAISVKTIEDKSKGDALSKAISILQISWFIAQCVGRVIQHLPITLLELTAVAFAGISVITYCLWWYKPLNV</sequence>
<gene>
    <name evidence="2" type="ORF">ARMSODRAFT_899955</name>
</gene>
<feature type="non-terminal residue" evidence="2">
    <location>
        <position position="223"/>
    </location>
</feature>
<proteinExistence type="predicted"/>
<keyword evidence="1" id="KW-0812">Transmembrane</keyword>
<protein>
    <submittedName>
        <fullName evidence="2">Uncharacterized protein</fullName>
    </submittedName>
</protein>
<dbReference type="AlphaFoldDB" id="A0A2H3AMG7"/>
<organism evidence="2 3">
    <name type="scientific">Armillaria solidipes</name>
    <dbReference type="NCBI Taxonomy" id="1076256"/>
    <lineage>
        <taxon>Eukaryota</taxon>
        <taxon>Fungi</taxon>
        <taxon>Dikarya</taxon>
        <taxon>Basidiomycota</taxon>
        <taxon>Agaricomycotina</taxon>
        <taxon>Agaricomycetes</taxon>
        <taxon>Agaricomycetidae</taxon>
        <taxon>Agaricales</taxon>
        <taxon>Marasmiineae</taxon>
        <taxon>Physalacriaceae</taxon>
        <taxon>Armillaria</taxon>
    </lineage>
</organism>
<name>A0A2H3AMG7_9AGAR</name>
<dbReference type="PANTHER" id="PTHR35043:SF8">
    <property type="entry name" value="DUF4220 DOMAIN-CONTAINING PROTEIN"/>
    <property type="match status" value="1"/>
</dbReference>
<dbReference type="Proteomes" id="UP000218334">
    <property type="component" value="Unassembled WGS sequence"/>
</dbReference>
<dbReference type="EMBL" id="KZ293520">
    <property type="protein sequence ID" value="PBK58900.1"/>
    <property type="molecule type" value="Genomic_DNA"/>
</dbReference>
<dbReference type="STRING" id="1076256.A0A2H3AMG7"/>
<keyword evidence="3" id="KW-1185">Reference proteome</keyword>